<proteinExistence type="predicted"/>
<dbReference type="InterPro" id="IPR003497">
    <property type="entry name" value="BRO_N_domain"/>
</dbReference>
<dbReference type="EMBL" id="CP021694">
    <property type="protein sequence ID" value="ARX34747.1"/>
    <property type="molecule type" value="Genomic_DNA"/>
</dbReference>
<dbReference type="RefSeq" id="WP_012367625.1">
    <property type="nucleotide sequence ID" value="NZ_CABMNS010000001.1"/>
</dbReference>
<dbReference type="Proteomes" id="UP000195540">
    <property type="component" value="Chromosome"/>
</dbReference>
<gene>
    <name evidence="2" type="ORF">AM402_11550</name>
    <name evidence="3" type="ORF">AM402_16485</name>
</gene>
<sequence length="263" mass="30083">MTARNRLEVAWQCIAKLRTLRISFCAFTAQLKTLTEPYRKSNLRKTVNGVFCGAVISGEQVRFSIRIYTMSKSLVFKGNEITPFDNGDNKIWFTSSQMAKLLEYKNEKSVTNLYNANKDEFSDDMTMVTETMTNGINNNLRKKKVRIFSVRGAHLIGMLANTDVAKSLRRWLLDLAEKESKPQTGLANLDMNELKTLTINEMQNRLVAADNWSFENFGRKGSDLMNLRKRHLKKIRKAKKAIKELSQLTLPDMGEFPDGEEPA</sequence>
<evidence type="ECO:0000313" key="4">
    <source>
        <dbReference type="Proteomes" id="UP000195540"/>
    </source>
</evidence>
<dbReference type="SMART" id="SM01040">
    <property type="entry name" value="Bro-N"/>
    <property type="match status" value="1"/>
</dbReference>
<name>A0AAN1C228_PROMI</name>
<evidence type="ECO:0000259" key="1">
    <source>
        <dbReference type="PROSITE" id="PS51750"/>
    </source>
</evidence>
<dbReference type="Pfam" id="PF02498">
    <property type="entry name" value="Bro-N"/>
    <property type="match status" value="1"/>
</dbReference>
<dbReference type="EMBL" id="CP021694">
    <property type="protein sequence ID" value="ARX35686.1"/>
    <property type="molecule type" value="Genomic_DNA"/>
</dbReference>
<evidence type="ECO:0000313" key="2">
    <source>
        <dbReference type="EMBL" id="ARX34747.1"/>
    </source>
</evidence>
<evidence type="ECO:0000313" key="3">
    <source>
        <dbReference type="EMBL" id="ARX35686.1"/>
    </source>
</evidence>
<feature type="domain" description="Bro-N" evidence="1">
    <location>
        <begin position="67"/>
        <end position="188"/>
    </location>
</feature>
<dbReference type="PROSITE" id="PS51750">
    <property type="entry name" value="BRO_N"/>
    <property type="match status" value="1"/>
</dbReference>
<accession>A0AAN1C228</accession>
<protein>
    <recommendedName>
        <fullName evidence="1">Bro-N domain-containing protein</fullName>
    </recommendedName>
</protein>
<reference evidence="2 4" key="1">
    <citation type="submission" date="2017-05" db="EMBL/GenBank/DDBJ databases">
        <title>Whole genome sequencing of Proteus mirabilis AR_0155.</title>
        <authorList>
            <person name="Conlan S."/>
            <person name="Thomas P.J."/>
            <person name="Mullikin J."/>
            <person name="Frank K.M."/>
            <person name="Segre J.A."/>
        </authorList>
    </citation>
    <scope>NUCLEOTIDE SEQUENCE [LARGE SCALE GENOMIC DNA]</scope>
    <source>
        <strain evidence="2 4">AR_0155</strain>
    </source>
</reference>
<organism evidence="2 4">
    <name type="scientific">Proteus mirabilis</name>
    <dbReference type="NCBI Taxonomy" id="584"/>
    <lineage>
        <taxon>Bacteria</taxon>
        <taxon>Pseudomonadati</taxon>
        <taxon>Pseudomonadota</taxon>
        <taxon>Gammaproteobacteria</taxon>
        <taxon>Enterobacterales</taxon>
        <taxon>Morganellaceae</taxon>
        <taxon>Proteus</taxon>
    </lineage>
</organism>
<dbReference type="AlphaFoldDB" id="A0AAN1C228"/>